<name>A0ABX3ZGT8_9BACL</name>
<dbReference type="Proteomes" id="UP000196594">
    <property type="component" value="Unassembled WGS sequence"/>
</dbReference>
<dbReference type="InterPro" id="IPR019593">
    <property type="entry name" value="Spore_coat_protein_Z/Y"/>
</dbReference>
<keyword evidence="1" id="KW-0167">Capsid protein</keyword>
<keyword evidence="1" id="KW-0946">Virion</keyword>
<sequence length="187" mass="21445">MYNHEKESSYNQEYFPSYKEDGHCRGNCNKDKHKGACVEEILEAILKAQRKAENDHDKKCSSCDESFEERLEEKEHKKFSKNTIPVILYCGCEPFKGEGVTACPAGMKDKKFICITSFIFKVREIKGNCAELELLTFKPKRDRCNKFMSPCEQINHQYVSDLMKTGICITVDLSCFCAVTTLPAVRL</sequence>
<evidence type="ECO:0000313" key="1">
    <source>
        <dbReference type="EMBL" id="OUZ38930.1"/>
    </source>
</evidence>
<gene>
    <name evidence="1" type="ORF">CBM15_10640</name>
</gene>
<dbReference type="EMBL" id="NHNT01000006">
    <property type="protein sequence ID" value="OUZ38930.1"/>
    <property type="molecule type" value="Genomic_DNA"/>
</dbReference>
<evidence type="ECO:0000313" key="2">
    <source>
        <dbReference type="Proteomes" id="UP000196594"/>
    </source>
</evidence>
<dbReference type="RefSeq" id="WP_087617481.1">
    <property type="nucleotide sequence ID" value="NZ_JAFBEY010000004.1"/>
</dbReference>
<organism evidence="1 2">
    <name type="scientific">Solibacillus kalamii</name>
    <dbReference type="NCBI Taxonomy" id="1748298"/>
    <lineage>
        <taxon>Bacteria</taxon>
        <taxon>Bacillati</taxon>
        <taxon>Bacillota</taxon>
        <taxon>Bacilli</taxon>
        <taxon>Bacillales</taxon>
        <taxon>Caryophanaceae</taxon>
        <taxon>Solibacillus</taxon>
    </lineage>
</organism>
<reference evidence="1 2" key="1">
    <citation type="journal article" date="2017" name="Int. J. Syst. Evol. Microbiol.">
        <title>Solibacillus kalamii sp. nov., isolated from a high-efficiency particulate arrestance filter system used in the International Space Station.</title>
        <authorList>
            <person name="Checinska Sielaff A."/>
            <person name="Kumar R.M."/>
            <person name="Pal D."/>
            <person name="Mayilraj S."/>
            <person name="Venkateswaran K."/>
        </authorList>
    </citation>
    <scope>NUCLEOTIDE SEQUENCE [LARGE SCALE GENOMIC DNA]</scope>
    <source>
        <strain evidence="1 2">ISSFR-015</strain>
    </source>
</reference>
<protein>
    <submittedName>
        <fullName evidence="1">Spore coat protein Z</fullName>
    </submittedName>
</protein>
<accession>A0ABX3ZGT8</accession>
<dbReference type="Pfam" id="PF10612">
    <property type="entry name" value="Spore-coat_CotZ"/>
    <property type="match status" value="1"/>
</dbReference>
<proteinExistence type="predicted"/>
<keyword evidence="2" id="KW-1185">Reference proteome</keyword>
<comment type="caution">
    <text evidence="1">The sequence shown here is derived from an EMBL/GenBank/DDBJ whole genome shotgun (WGS) entry which is preliminary data.</text>
</comment>